<evidence type="ECO:0000313" key="6">
    <source>
        <dbReference type="EMBL" id="AQY22580.1"/>
    </source>
</evidence>
<dbReference type="AlphaFoldDB" id="A0A1S7DTZ4"/>
<keyword evidence="3" id="KW-0325">Glycoprotein</keyword>
<name>A0A1S7DTZ4_RIEAN</name>
<evidence type="ECO:0000256" key="1">
    <source>
        <dbReference type="ARBA" id="ARBA00022670"/>
    </source>
</evidence>
<dbReference type="GO" id="GO:0008239">
    <property type="term" value="F:dipeptidyl-peptidase activity"/>
    <property type="evidence" value="ECO:0007669"/>
    <property type="project" value="TreeGrafter"/>
</dbReference>
<dbReference type="SUPFAM" id="SSF82171">
    <property type="entry name" value="DPP6 N-terminal domain-like"/>
    <property type="match status" value="1"/>
</dbReference>
<dbReference type="EMBL" id="CP011859">
    <property type="protein sequence ID" value="AQY22580.1"/>
    <property type="molecule type" value="Genomic_DNA"/>
</dbReference>
<dbReference type="Pfam" id="PF00930">
    <property type="entry name" value="DPPIV_N"/>
    <property type="match status" value="1"/>
</dbReference>
<dbReference type="InterPro" id="IPR001375">
    <property type="entry name" value="Peptidase_S9_cat"/>
</dbReference>
<dbReference type="InterPro" id="IPR029058">
    <property type="entry name" value="AB_hydrolase_fold"/>
</dbReference>
<evidence type="ECO:0000313" key="7">
    <source>
        <dbReference type="Proteomes" id="UP000189883"/>
    </source>
</evidence>
<dbReference type="Proteomes" id="UP000189883">
    <property type="component" value="Chromosome"/>
</dbReference>
<dbReference type="InterPro" id="IPR002469">
    <property type="entry name" value="Peptidase_S9B_N"/>
</dbReference>
<reference evidence="6 7" key="1">
    <citation type="submission" date="2015-06" db="EMBL/GenBank/DDBJ databases">
        <title>R. anatipestifer strain HXb2 is the most virulent strain so far, and the genome sequence would help us uncover the pathogenesis.</title>
        <authorList>
            <person name="Hu Q."/>
            <person name="Qi J."/>
            <person name="Bo H."/>
            <person name="Liu G."/>
            <person name="Tao M."/>
            <person name="Ding Y."/>
            <person name="Xue Y."/>
        </authorList>
    </citation>
    <scope>NUCLEOTIDE SEQUENCE [LARGE SCALE GENOMIC DNA]</scope>
    <source>
        <strain evidence="6 7">HXb2</strain>
    </source>
</reference>
<evidence type="ECO:0000259" key="5">
    <source>
        <dbReference type="Pfam" id="PF00930"/>
    </source>
</evidence>
<dbReference type="PROSITE" id="PS00708">
    <property type="entry name" value="PRO_ENDOPEP_SER"/>
    <property type="match status" value="1"/>
</dbReference>
<dbReference type="PANTHER" id="PTHR11731:SF193">
    <property type="entry name" value="DIPEPTIDYL PEPTIDASE 9"/>
    <property type="match status" value="1"/>
</dbReference>
<dbReference type="FunFam" id="3.40.50.1820:FF:000003">
    <property type="entry name" value="Dipeptidyl peptidase 4"/>
    <property type="match status" value="1"/>
</dbReference>
<dbReference type="GO" id="GO:0004252">
    <property type="term" value="F:serine-type endopeptidase activity"/>
    <property type="evidence" value="ECO:0007669"/>
    <property type="project" value="InterPro"/>
</dbReference>
<dbReference type="Gene3D" id="3.40.50.1820">
    <property type="entry name" value="alpha/beta hydrolase"/>
    <property type="match status" value="1"/>
</dbReference>
<dbReference type="Pfam" id="PF00326">
    <property type="entry name" value="Peptidase_S9"/>
    <property type="match status" value="1"/>
</dbReference>
<accession>A0A1S7DTZ4</accession>
<dbReference type="GO" id="GO:0006508">
    <property type="term" value="P:proteolysis"/>
    <property type="evidence" value="ECO:0007669"/>
    <property type="project" value="UniProtKB-KW"/>
</dbReference>
<feature type="domain" description="Peptidase S9 prolyl oligopeptidase catalytic" evidence="4">
    <location>
        <begin position="542"/>
        <end position="734"/>
    </location>
</feature>
<dbReference type="InterPro" id="IPR002471">
    <property type="entry name" value="Pept_S9_AS"/>
</dbReference>
<dbReference type="Gene3D" id="2.140.10.30">
    <property type="entry name" value="Dipeptidylpeptidase IV, N-terminal domain"/>
    <property type="match status" value="1"/>
</dbReference>
<gene>
    <name evidence="6" type="primary">ptpA</name>
    <name evidence="6" type="ORF">AB406_1636</name>
</gene>
<feature type="domain" description="Dipeptidylpeptidase IV N-terminal" evidence="5">
    <location>
        <begin position="107"/>
        <end position="449"/>
    </location>
</feature>
<keyword evidence="2" id="KW-0378">Hydrolase</keyword>
<evidence type="ECO:0000256" key="3">
    <source>
        <dbReference type="ARBA" id="ARBA00023180"/>
    </source>
</evidence>
<evidence type="ECO:0000256" key="2">
    <source>
        <dbReference type="ARBA" id="ARBA00022801"/>
    </source>
</evidence>
<dbReference type="PANTHER" id="PTHR11731">
    <property type="entry name" value="PROTEASE FAMILY S9B,C DIPEPTIDYL-PEPTIDASE IV-RELATED"/>
    <property type="match status" value="1"/>
</dbReference>
<sequence length="734" mass="83913">MFFSFHNAQRVFFIFGTICNNYYDMKKIVILALGLFLSVNAYKGQEITLDKIYSGYYRGKGIAGISPLKTDDYYAVIEPAGIAKYSYKTLQKEDYIVEGRYEDYQLSNDGQKILLQKASEPIYRHSFLGIFEIKDLSNGKIISLFEGKPVQEPTFSPNGSKVAFISENNLYYQDLASGQVVQITTDGKKNEILNGLADWVYEEEFGHAKQYVWNSGGDAIVFVRSDETAVPEMNMPIYGNNLYPQDFKFKYPKAGEKNSEVSLHYYQLATKKITKVDLSVFENYYIPQLFVSKASDEVLVATANRHQNKLDILKLKTSSGKIEKLFTETDKAWIETDNLTLEFLSDGGMLWASERDGYRHLYWYDAKGKLKKQVTKGNWEITDYYGFDAKNQEVFVQTTQNGSINKVVSKININTGKSQIVSDLEGNNTASFSPNFNYFINTTSSAKTPHKYVLRDRNGKSLKEIQNNDELLTKLKTDNWVEKEFFTIPNNAGDQMNTWIMKPKNFDPNKKYPLFMFQYSGPGSQQVSNSWDSGNGLWFNHLVQKGYIVACVDGRGTGYKGTKYKKSTYLNLGKYEIEDQITAAKWFGKQSYIDANRIGIFGWSFGGYMASLAMTKGAEVFKMGIAVAPVTNWRFYDTVYTERFLRTPQENAKGYDENSPTKYAHLLKGKFLMIHGTADDNVHFQNAAVFSEALIQNKKQFEFMTYPDKNHGIYGGNTRSQLYEKMTQFILNNL</sequence>
<proteinExistence type="predicted"/>
<dbReference type="SUPFAM" id="SSF53474">
    <property type="entry name" value="alpha/beta-Hydrolases"/>
    <property type="match status" value="1"/>
</dbReference>
<evidence type="ECO:0000259" key="4">
    <source>
        <dbReference type="Pfam" id="PF00326"/>
    </source>
</evidence>
<keyword evidence="1" id="KW-0645">Protease</keyword>
<organism evidence="6 7">
    <name type="scientific">Riemerella anatipestifer</name>
    <name type="common">Moraxella anatipestifer</name>
    <dbReference type="NCBI Taxonomy" id="34085"/>
    <lineage>
        <taxon>Bacteria</taxon>
        <taxon>Pseudomonadati</taxon>
        <taxon>Bacteroidota</taxon>
        <taxon>Flavobacteriia</taxon>
        <taxon>Flavobacteriales</taxon>
        <taxon>Weeksellaceae</taxon>
        <taxon>Riemerella</taxon>
    </lineage>
</organism>
<protein>
    <submittedName>
        <fullName evidence="6">Prolyl tripeptidyl peptidase</fullName>
    </submittedName>
</protein>
<dbReference type="InterPro" id="IPR050278">
    <property type="entry name" value="Serine_Prot_S9B/DPPIV"/>
</dbReference>